<dbReference type="PANTHER" id="PTHR46825">
    <property type="entry name" value="D-ALANYL-D-ALANINE-CARBOXYPEPTIDASE/ENDOPEPTIDASE AMPH"/>
    <property type="match status" value="1"/>
</dbReference>
<evidence type="ECO:0000313" key="3">
    <source>
        <dbReference type="Proteomes" id="UP000295313"/>
    </source>
</evidence>
<proteinExistence type="predicted"/>
<organism evidence="2 3">
    <name type="scientific">Epilithonimonas xixisoli</name>
    <dbReference type="NCBI Taxonomy" id="1476462"/>
    <lineage>
        <taxon>Bacteria</taxon>
        <taxon>Pseudomonadati</taxon>
        <taxon>Bacteroidota</taxon>
        <taxon>Flavobacteriia</taxon>
        <taxon>Flavobacteriales</taxon>
        <taxon>Weeksellaceae</taxon>
        <taxon>Chryseobacterium group</taxon>
        <taxon>Epilithonimonas</taxon>
    </lineage>
</organism>
<reference evidence="2 3" key="1">
    <citation type="submission" date="2019-03" db="EMBL/GenBank/DDBJ databases">
        <title>Genomic Encyclopedia of Type Strains, Phase III (KMG-III): the genomes of soil and plant-associated and newly described type strains.</title>
        <authorList>
            <person name="Whitman W."/>
        </authorList>
    </citation>
    <scope>NUCLEOTIDE SEQUENCE [LARGE SCALE GENOMIC DNA]</scope>
    <source>
        <strain evidence="2 3">CGMCC 1.12802</strain>
    </source>
</reference>
<dbReference type="InterPro" id="IPR050491">
    <property type="entry name" value="AmpC-like"/>
</dbReference>
<dbReference type="InterPro" id="IPR012338">
    <property type="entry name" value="Beta-lactam/transpept-like"/>
</dbReference>
<dbReference type="EMBL" id="SOEO01000001">
    <property type="protein sequence ID" value="TDX87043.1"/>
    <property type="molecule type" value="Genomic_DNA"/>
</dbReference>
<evidence type="ECO:0000313" key="2">
    <source>
        <dbReference type="EMBL" id="TDX87043.1"/>
    </source>
</evidence>
<name>A0A4R8IJ90_9FLAO</name>
<keyword evidence="3" id="KW-1185">Reference proteome</keyword>
<dbReference type="InterPro" id="IPR001466">
    <property type="entry name" value="Beta-lactam-related"/>
</dbReference>
<dbReference type="PANTHER" id="PTHR46825:SF9">
    <property type="entry name" value="BETA-LACTAMASE-RELATED DOMAIN-CONTAINING PROTEIN"/>
    <property type="match status" value="1"/>
</dbReference>
<keyword evidence="2" id="KW-0645">Protease</keyword>
<dbReference type="SUPFAM" id="SSF56601">
    <property type="entry name" value="beta-lactamase/transpeptidase-like"/>
    <property type="match status" value="1"/>
</dbReference>
<dbReference type="OrthoDB" id="9793489at2"/>
<dbReference type="Proteomes" id="UP000295313">
    <property type="component" value="Unassembled WGS sequence"/>
</dbReference>
<accession>A0A4R8IJ90</accession>
<comment type="caution">
    <text evidence="2">The sequence shown here is derived from an EMBL/GenBank/DDBJ whole genome shotgun (WGS) entry which is preliminary data.</text>
</comment>
<dbReference type="RefSeq" id="WP_133943669.1">
    <property type="nucleotide sequence ID" value="NZ_SOEO01000001.1"/>
</dbReference>
<evidence type="ECO:0000259" key="1">
    <source>
        <dbReference type="Pfam" id="PF00144"/>
    </source>
</evidence>
<gene>
    <name evidence="2" type="ORF">B0I22_1213</name>
</gene>
<dbReference type="AlphaFoldDB" id="A0A4R8IJ90"/>
<dbReference type="Gene3D" id="3.40.710.10">
    <property type="entry name" value="DD-peptidase/beta-lactamase superfamily"/>
    <property type="match status" value="1"/>
</dbReference>
<protein>
    <submittedName>
        <fullName evidence="2">D-alanyl-D-alanine carboxypeptidase</fullName>
    </submittedName>
</protein>
<dbReference type="GO" id="GO:0004180">
    <property type="term" value="F:carboxypeptidase activity"/>
    <property type="evidence" value="ECO:0007669"/>
    <property type="project" value="UniProtKB-KW"/>
</dbReference>
<feature type="domain" description="Beta-lactamase-related" evidence="1">
    <location>
        <begin position="40"/>
        <end position="325"/>
    </location>
</feature>
<keyword evidence="2" id="KW-0121">Carboxypeptidase</keyword>
<dbReference type="Pfam" id="PF00144">
    <property type="entry name" value="Beta-lactamase"/>
    <property type="match status" value="1"/>
</dbReference>
<sequence length="438" mass="50760">MKHFTFFLVFFFFVNQNYSAQQNLDTYFDHLFDNKKMMGSIAISHKDSIVYSKQIGYSNAETKKMIDENTKFRVASITKTYTAVLILKAIEEQKLKLKTKLSSYYPQIKNAEKITIEQLLKHRTGIYNFTEKDDELDWEKNFHSQDEFINYVLNEKSNFKPGTQYEYSNTNYALLGFILEKIYQKSYAEILDEKIAKPLNLKNTYYSFEIDETKNEALSYNIQDNYLKNTTVNYSNHPGSGGITSTPREVNKFLSAVFEGKLISAKTLEMMLPKKAGEYGFGIIKLGFTDVDAYEHTGRVENFISEYWYFPKQRLGFVCLTNAVNIDTTEIMNNLVGYAYQKSATLKNYKTIDEMSEDKFSKIKGTYRGSNKKESITISSNGKKMTLQASEAGQIYFTLQNKGNNTFQSDNVKLTFHPEKEELIFTQEGITEIFKKQL</sequence>
<keyword evidence="2" id="KW-0378">Hydrolase</keyword>